<evidence type="ECO:0000259" key="1">
    <source>
        <dbReference type="Pfam" id="PF07699"/>
    </source>
</evidence>
<dbReference type="PANTHER" id="PTHR24046">
    <property type="entry name" value="SIGNAL PEPTIDE, CUB AND EGF-LIKE DOMAIN-CONTAINING"/>
    <property type="match status" value="1"/>
</dbReference>
<dbReference type="InterPro" id="IPR009030">
    <property type="entry name" value="Growth_fac_rcpt_cys_sf"/>
</dbReference>
<protein>
    <recommendedName>
        <fullName evidence="1">Tyrosine-protein kinase ephrin type A/B receptor-like domain-containing protein</fullName>
    </recommendedName>
</protein>
<reference evidence="2" key="1">
    <citation type="submission" date="2021-04" db="EMBL/GenBank/DDBJ databases">
        <authorList>
            <consortium name="Molecular Ecology Group"/>
        </authorList>
    </citation>
    <scope>NUCLEOTIDE SEQUENCE</scope>
</reference>
<dbReference type="SMART" id="SM01411">
    <property type="entry name" value="Ephrin_rec_like"/>
    <property type="match status" value="3"/>
</dbReference>
<feature type="domain" description="Tyrosine-protein kinase ephrin type A/B receptor-like" evidence="1">
    <location>
        <begin position="116"/>
        <end position="158"/>
    </location>
</feature>
<dbReference type="Gene3D" id="2.10.50.10">
    <property type="entry name" value="Tumor Necrosis Factor Receptor, subunit A, domain 2"/>
    <property type="match status" value="3"/>
</dbReference>
<dbReference type="GO" id="GO:0005615">
    <property type="term" value="C:extracellular space"/>
    <property type="evidence" value="ECO:0007669"/>
    <property type="project" value="TreeGrafter"/>
</dbReference>
<keyword evidence="3" id="KW-1185">Reference proteome</keyword>
<sequence>ICMAGMYLNVTEEKCFKCPYNFYQNETLQESCHPCPKDYQTQTDGAVSIDNCTCDCGPGTYFDNTTVECVPCEKGYYQNQSLQKECLMCPVNTSTRNTGTTTEDDCTKYCKPGQFVGDNSCEPCAKGSYSTFPISKTCIACPEGQSTKETGADSVNLCD</sequence>
<dbReference type="SUPFAM" id="SSF57184">
    <property type="entry name" value="Growth factor receptor domain"/>
    <property type="match status" value="1"/>
</dbReference>
<dbReference type="GO" id="GO:0009986">
    <property type="term" value="C:cell surface"/>
    <property type="evidence" value="ECO:0007669"/>
    <property type="project" value="TreeGrafter"/>
</dbReference>
<dbReference type="Proteomes" id="UP000678393">
    <property type="component" value="Unassembled WGS sequence"/>
</dbReference>
<feature type="domain" description="Tyrosine-protein kinase ephrin type A/B receptor-like" evidence="1">
    <location>
        <begin position="59"/>
        <end position="106"/>
    </location>
</feature>
<dbReference type="OrthoDB" id="6067213at2759"/>
<name>A0A8S3YP87_9EUPU</name>
<feature type="non-terminal residue" evidence="2">
    <location>
        <position position="159"/>
    </location>
</feature>
<dbReference type="Pfam" id="PF07699">
    <property type="entry name" value="Ephrin_rec_like"/>
    <property type="match status" value="3"/>
</dbReference>
<proteinExistence type="predicted"/>
<comment type="caution">
    <text evidence="2">The sequence shown here is derived from an EMBL/GenBank/DDBJ whole genome shotgun (WGS) entry which is preliminary data.</text>
</comment>
<feature type="domain" description="Tyrosine-protein kinase ephrin type A/B receptor-like" evidence="1">
    <location>
        <begin position="5"/>
        <end position="52"/>
    </location>
</feature>
<accession>A0A8S3YP87</accession>
<dbReference type="InterPro" id="IPR052071">
    <property type="entry name" value="SCUB_EGF-like_domain"/>
</dbReference>
<evidence type="ECO:0000313" key="3">
    <source>
        <dbReference type="Proteomes" id="UP000678393"/>
    </source>
</evidence>
<dbReference type="PANTHER" id="PTHR24046:SF5">
    <property type="entry name" value="EGF-LIKE DOMAIN-CONTAINING PROTEIN"/>
    <property type="match status" value="1"/>
</dbReference>
<dbReference type="GO" id="GO:0007165">
    <property type="term" value="P:signal transduction"/>
    <property type="evidence" value="ECO:0007669"/>
    <property type="project" value="TreeGrafter"/>
</dbReference>
<evidence type="ECO:0000313" key="2">
    <source>
        <dbReference type="EMBL" id="CAG5117091.1"/>
    </source>
</evidence>
<feature type="non-terminal residue" evidence="2">
    <location>
        <position position="1"/>
    </location>
</feature>
<organism evidence="2 3">
    <name type="scientific">Candidula unifasciata</name>
    <dbReference type="NCBI Taxonomy" id="100452"/>
    <lineage>
        <taxon>Eukaryota</taxon>
        <taxon>Metazoa</taxon>
        <taxon>Spiralia</taxon>
        <taxon>Lophotrochozoa</taxon>
        <taxon>Mollusca</taxon>
        <taxon>Gastropoda</taxon>
        <taxon>Heterobranchia</taxon>
        <taxon>Euthyneura</taxon>
        <taxon>Panpulmonata</taxon>
        <taxon>Eupulmonata</taxon>
        <taxon>Stylommatophora</taxon>
        <taxon>Helicina</taxon>
        <taxon>Helicoidea</taxon>
        <taxon>Geomitridae</taxon>
        <taxon>Candidula</taxon>
    </lineage>
</organism>
<dbReference type="EMBL" id="CAJHNH020000347">
    <property type="protein sequence ID" value="CAG5117091.1"/>
    <property type="molecule type" value="Genomic_DNA"/>
</dbReference>
<dbReference type="AlphaFoldDB" id="A0A8S3YP87"/>
<gene>
    <name evidence="2" type="ORF">CUNI_LOCUS2649</name>
</gene>
<dbReference type="InterPro" id="IPR011641">
    <property type="entry name" value="Tyr-kin_ephrin_A/B_rcpt-like"/>
</dbReference>